<organism evidence="3 4">
    <name type="scientific">Marasmius oreades</name>
    <name type="common">fairy-ring Marasmius</name>
    <dbReference type="NCBI Taxonomy" id="181124"/>
    <lineage>
        <taxon>Eukaryota</taxon>
        <taxon>Fungi</taxon>
        <taxon>Dikarya</taxon>
        <taxon>Basidiomycota</taxon>
        <taxon>Agaricomycotina</taxon>
        <taxon>Agaricomycetes</taxon>
        <taxon>Agaricomycetidae</taxon>
        <taxon>Agaricales</taxon>
        <taxon>Marasmiineae</taxon>
        <taxon>Marasmiaceae</taxon>
        <taxon>Marasmius</taxon>
    </lineage>
</organism>
<dbReference type="Pfam" id="PF16015">
    <property type="entry name" value="Promethin"/>
    <property type="match status" value="1"/>
</dbReference>
<keyword evidence="2" id="KW-0812">Transmembrane</keyword>
<comment type="caution">
    <text evidence="3">The sequence shown here is derived from an EMBL/GenBank/DDBJ whole genome shotgun (WGS) entry which is preliminary data.</text>
</comment>
<feature type="region of interest" description="Disordered" evidence="1">
    <location>
        <begin position="164"/>
        <end position="195"/>
    </location>
</feature>
<evidence type="ECO:0000256" key="1">
    <source>
        <dbReference type="SAM" id="MobiDB-lite"/>
    </source>
</evidence>
<proteinExistence type="predicted"/>
<dbReference type="OrthoDB" id="3159957at2759"/>
<feature type="transmembrane region" description="Helical" evidence="2">
    <location>
        <begin position="46"/>
        <end position="68"/>
    </location>
</feature>
<keyword evidence="4" id="KW-1185">Reference proteome</keyword>
<evidence type="ECO:0000256" key="2">
    <source>
        <dbReference type="SAM" id="Phobius"/>
    </source>
</evidence>
<evidence type="ECO:0008006" key="5">
    <source>
        <dbReference type="Google" id="ProtNLM"/>
    </source>
</evidence>
<dbReference type="EMBL" id="CM032183">
    <property type="protein sequence ID" value="KAG7095766.1"/>
    <property type="molecule type" value="Genomic_DNA"/>
</dbReference>
<feature type="compositionally biased region" description="Low complexity" evidence="1">
    <location>
        <begin position="165"/>
        <end position="178"/>
    </location>
</feature>
<accession>A0A9P7S7J4</accession>
<evidence type="ECO:0000313" key="3">
    <source>
        <dbReference type="EMBL" id="KAG7095766.1"/>
    </source>
</evidence>
<dbReference type="GeneID" id="66075547"/>
<gene>
    <name evidence="3" type="ORF">E1B28_006471</name>
</gene>
<keyword evidence="2" id="KW-1133">Transmembrane helix</keyword>
<dbReference type="AlphaFoldDB" id="A0A9P7S7J4"/>
<evidence type="ECO:0000313" key="4">
    <source>
        <dbReference type="Proteomes" id="UP001049176"/>
    </source>
</evidence>
<name>A0A9P7S7J4_9AGAR</name>
<sequence length="195" mass="21238">MDSPESNKLASYFDRSASSVQAYATKLEFGYARPAFQASKGYFEEFPVLSIFLFAFGLLSLFPILFLLGIIAFSIVGIIFFAVGLVLVISLAIILVLGSILILTLFVNVCIAAFLTSMLVSAYLLIRLLTLVRQHGLDGFNAWATEIRGYIVQTLNGVVLDQENESVGSSESSKSMVVVEEKKDSSPIVSEEEAS</sequence>
<keyword evidence="2" id="KW-0472">Membrane</keyword>
<dbReference type="KEGG" id="more:E1B28_006471"/>
<feature type="transmembrane region" description="Helical" evidence="2">
    <location>
        <begin position="75"/>
        <end position="96"/>
    </location>
</feature>
<dbReference type="RefSeq" id="XP_043012236.1">
    <property type="nucleotide sequence ID" value="XM_043151143.1"/>
</dbReference>
<reference evidence="3" key="1">
    <citation type="journal article" date="2021" name="Genome Biol. Evol.">
        <title>The assembled and annotated genome of the fairy-ring fungus Marasmius oreades.</title>
        <authorList>
            <person name="Hiltunen M."/>
            <person name="Ament-Velasquez S.L."/>
            <person name="Johannesson H."/>
        </authorList>
    </citation>
    <scope>NUCLEOTIDE SEQUENCE</scope>
    <source>
        <strain evidence="3">03SP1</strain>
    </source>
</reference>
<dbReference type="Proteomes" id="UP001049176">
    <property type="component" value="Chromosome 3"/>
</dbReference>
<feature type="transmembrane region" description="Helical" evidence="2">
    <location>
        <begin position="102"/>
        <end position="126"/>
    </location>
</feature>
<protein>
    <recommendedName>
        <fullName evidence="5">Promethin</fullName>
    </recommendedName>
</protein>